<dbReference type="Gene3D" id="1.20.120.1220">
    <property type="match status" value="1"/>
</dbReference>
<keyword evidence="4 6" id="KW-1133">Transmembrane helix</keyword>
<gene>
    <name evidence="8" type="ORF">HN018_02265</name>
</gene>
<sequence>MSAGSCVLIAIPLLLAASASDLTARMVSNRVCLALGVDGVAMQTVAHTLPVSILAMLAVFIPALICWRHGIMGGGDVKLFAATALLVHPAAVPMLVLAIALAGGVLGVSYWTMMHLLSRPTTSPPANPFRRILRVERHRICRGFSLPYAVAISIGTFYVLGKGLLS</sequence>
<evidence type="ECO:0000313" key="8">
    <source>
        <dbReference type="EMBL" id="QKE89030.1"/>
    </source>
</evidence>
<keyword evidence="9" id="KW-1185">Reference proteome</keyword>
<protein>
    <submittedName>
        <fullName evidence="8">Prepilin peptidase</fullName>
    </submittedName>
</protein>
<keyword evidence="5 6" id="KW-0472">Membrane</keyword>
<dbReference type="Pfam" id="PF01478">
    <property type="entry name" value="Peptidase_A24"/>
    <property type="match status" value="1"/>
</dbReference>
<evidence type="ECO:0000259" key="7">
    <source>
        <dbReference type="Pfam" id="PF01478"/>
    </source>
</evidence>
<reference evidence="8 9" key="1">
    <citation type="journal article" date="2014" name="World J. Microbiol. Biotechnol.">
        <title>Biodiversity and physiological characteristics of Antarctic and Arctic lichens-associated bacteria.</title>
        <authorList>
            <person name="Lee Y.M."/>
            <person name="Kim E.H."/>
            <person name="Lee H.K."/>
            <person name="Hong S.G."/>
        </authorList>
    </citation>
    <scope>NUCLEOTIDE SEQUENCE [LARGE SCALE GENOMIC DNA]</scope>
    <source>
        <strain evidence="8 9">PAMC 26569</strain>
    </source>
</reference>
<dbReference type="PANTHER" id="PTHR36506:SF1">
    <property type="entry name" value="PREFLAGELLIN PEPTIDASE"/>
    <property type="match status" value="1"/>
</dbReference>
<dbReference type="Proteomes" id="UP000500767">
    <property type="component" value="Chromosome"/>
</dbReference>
<dbReference type="InterPro" id="IPR052218">
    <property type="entry name" value="Preflagellin_Peptidase"/>
</dbReference>
<evidence type="ECO:0000256" key="2">
    <source>
        <dbReference type="ARBA" id="ARBA00022475"/>
    </source>
</evidence>
<proteinExistence type="predicted"/>
<dbReference type="RefSeq" id="WP_171836757.1">
    <property type="nucleotide sequence ID" value="NZ_CP053708.1"/>
</dbReference>
<evidence type="ECO:0000256" key="3">
    <source>
        <dbReference type="ARBA" id="ARBA00022692"/>
    </source>
</evidence>
<organism evidence="8 9">
    <name type="scientific">Lichenicola cladoniae</name>
    <dbReference type="NCBI Taxonomy" id="1484109"/>
    <lineage>
        <taxon>Bacteria</taxon>
        <taxon>Pseudomonadati</taxon>
        <taxon>Pseudomonadota</taxon>
        <taxon>Alphaproteobacteria</taxon>
        <taxon>Acetobacterales</taxon>
        <taxon>Acetobacteraceae</taxon>
        <taxon>Lichenicola</taxon>
    </lineage>
</organism>
<dbReference type="GO" id="GO:0005886">
    <property type="term" value="C:plasma membrane"/>
    <property type="evidence" value="ECO:0007669"/>
    <property type="project" value="UniProtKB-SubCell"/>
</dbReference>
<comment type="subcellular location">
    <subcellularLocation>
        <location evidence="1">Cell membrane</location>
        <topology evidence="1">Multi-pass membrane protein</topology>
    </subcellularLocation>
</comment>
<keyword evidence="3 6" id="KW-0812">Transmembrane</keyword>
<dbReference type="PANTHER" id="PTHR36506">
    <property type="entry name" value="PREFLAGELLIN PEPTIDASE"/>
    <property type="match status" value="1"/>
</dbReference>
<evidence type="ECO:0000313" key="9">
    <source>
        <dbReference type="Proteomes" id="UP000500767"/>
    </source>
</evidence>
<keyword evidence="2" id="KW-1003">Cell membrane</keyword>
<name>A0A6M8HFF7_9PROT</name>
<evidence type="ECO:0000256" key="1">
    <source>
        <dbReference type="ARBA" id="ARBA00004651"/>
    </source>
</evidence>
<evidence type="ECO:0000256" key="4">
    <source>
        <dbReference type="ARBA" id="ARBA00022989"/>
    </source>
</evidence>
<feature type="transmembrane region" description="Helical" evidence="6">
    <location>
        <begin position="146"/>
        <end position="165"/>
    </location>
</feature>
<evidence type="ECO:0000256" key="5">
    <source>
        <dbReference type="ARBA" id="ARBA00023136"/>
    </source>
</evidence>
<feature type="transmembrane region" description="Helical" evidence="6">
    <location>
        <begin position="44"/>
        <end position="67"/>
    </location>
</feature>
<accession>A0A6M8HFF7</accession>
<dbReference type="GO" id="GO:0004190">
    <property type="term" value="F:aspartic-type endopeptidase activity"/>
    <property type="evidence" value="ECO:0007669"/>
    <property type="project" value="InterPro"/>
</dbReference>
<dbReference type="KEGG" id="lck:HN018_02265"/>
<dbReference type="EMBL" id="CP053708">
    <property type="protein sequence ID" value="QKE89030.1"/>
    <property type="molecule type" value="Genomic_DNA"/>
</dbReference>
<evidence type="ECO:0000256" key="6">
    <source>
        <dbReference type="SAM" id="Phobius"/>
    </source>
</evidence>
<feature type="domain" description="Prepilin type IV endopeptidase peptidase" evidence="7">
    <location>
        <begin position="9"/>
        <end position="108"/>
    </location>
</feature>
<feature type="transmembrane region" description="Helical" evidence="6">
    <location>
        <begin position="79"/>
        <end position="111"/>
    </location>
</feature>
<dbReference type="AlphaFoldDB" id="A0A6M8HFF7"/>
<dbReference type="InterPro" id="IPR000045">
    <property type="entry name" value="Prepilin_IV_endopep_pep"/>
</dbReference>